<proteinExistence type="predicted"/>
<comment type="caution">
    <text evidence="2">The sequence shown here is derived from an EMBL/GenBank/DDBJ whole genome shotgun (WGS) entry which is preliminary data.</text>
</comment>
<dbReference type="PANTHER" id="PTHR46211">
    <property type="entry name" value="GLYCEROPHOSPHORYL DIESTER PHOSPHODIESTERASE"/>
    <property type="match status" value="1"/>
</dbReference>
<accession>A0ABP9AYF3</accession>
<dbReference type="InterPro" id="IPR017946">
    <property type="entry name" value="PLC-like_Pdiesterase_TIM-brl"/>
</dbReference>
<evidence type="ECO:0000313" key="3">
    <source>
        <dbReference type="Proteomes" id="UP001500187"/>
    </source>
</evidence>
<dbReference type="InterPro" id="IPR030395">
    <property type="entry name" value="GP_PDE_dom"/>
</dbReference>
<gene>
    <name evidence="2" type="ORF">GCM10023352_01290</name>
</gene>
<sequence length="289" mass="31938">MSAPKLLAGSTLIRMSTRSAARRSSLNQPLETFEIFAHRGLAKGCTENTLEAFAQAVNAGAHWLETDAHTTADGVVVAFHDHTLNRLFGTSGTIHDTTWEELKDRELVKGGKLATFEQVLRTFPSMPVNVDIKDAATAERIAKITVQERAQDRVRFASFKEERKRRAVQCAAQLGAHIPSSGSELATALFYLCSRVSWRLWPLVRAVTAPWISPFQSLQVPVTQTYAGLTFRVADRTTVAMAHRFGIKVHVWTIDDEAEMRRLLDLGVDGIVTNRTDLLAKILAGRAAS</sequence>
<dbReference type="PANTHER" id="PTHR46211:SF14">
    <property type="entry name" value="GLYCEROPHOSPHODIESTER PHOSPHODIESTERASE"/>
    <property type="match status" value="1"/>
</dbReference>
<protein>
    <submittedName>
        <fullName evidence="2">Glycerophosphodiester phosphodiesterase</fullName>
    </submittedName>
</protein>
<dbReference type="PROSITE" id="PS51704">
    <property type="entry name" value="GP_PDE"/>
    <property type="match status" value="1"/>
</dbReference>
<reference evidence="3" key="1">
    <citation type="journal article" date="2019" name="Int. J. Syst. Evol. Microbiol.">
        <title>The Global Catalogue of Microorganisms (GCM) 10K type strain sequencing project: providing services to taxonomists for standard genome sequencing and annotation.</title>
        <authorList>
            <consortium name="The Broad Institute Genomics Platform"/>
            <consortium name="The Broad Institute Genome Sequencing Center for Infectious Disease"/>
            <person name="Wu L."/>
            <person name="Ma J."/>
        </authorList>
    </citation>
    <scope>NUCLEOTIDE SEQUENCE [LARGE SCALE GENOMIC DNA]</scope>
    <source>
        <strain evidence="3">JCM 18541</strain>
    </source>
</reference>
<dbReference type="Proteomes" id="UP001500187">
    <property type="component" value="Unassembled WGS sequence"/>
</dbReference>
<evidence type="ECO:0000259" key="1">
    <source>
        <dbReference type="PROSITE" id="PS51704"/>
    </source>
</evidence>
<dbReference type="SUPFAM" id="SSF51695">
    <property type="entry name" value="PLC-like phosphodiesterases"/>
    <property type="match status" value="1"/>
</dbReference>
<name>A0ABP9AYF3_9MICC</name>
<evidence type="ECO:0000313" key="2">
    <source>
        <dbReference type="EMBL" id="GAA4787478.1"/>
    </source>
</evidence>
<dbReference type="EMBL" id="BAABKP010000001">
    <property type="protein sequence ID" value="GAA4787478.1"/>
    <property type="molecule type" value="Genomic_DNA"/>
</dbReference>
<organism evidence="2 3">
    <name type="scientific">Rothia endophytica</name>
    <dbReference type="NCBI Taxonomy" id="1324766"/>
    <lineage>
        <taxon>Bacteria</taxon>
        <taxon>Bacillati</taxon>
        <taxon>Actinomycetota</taxon>
        <taxon>Actinomycetes</taxon>
        <taxon>Micrococcales</taxon>
        <taxon>Micrococcaceae</taxon>
        <taxon>Rothia</taxon>
    </lineage>
</organism>
<dbReference type="Gene3D" id="3.20.20.190">
    <property type="entry name" value="Phosphatidylinositol (PI) phosphodiesterase"/>
    <property type="match status" value="1"/>
</dbReference>
<feature type="domain" description="GP-PDE" evidence="1">
    <location>
        <begin position="33"/>
        <end position="283"/>
    </location>
</feature>
<keyword evidence="3" id="KW-1185">Reference proteome</keyword>
<dbReference type="Pfam" id="PF03009">
    <property type="entry name" value="GDPD"/>
    <property type="match status" value="1"/>
</dbReference>